<sequence>MSKCQEIVNHFGGTVVAFKALMQMHRIGFSRNYDYVDGELVICDIHSHEGYFPSELELALEECLTKQVLSHRNPHHVEYTSASEPPEVFHKQLRVNGFNTSMKTDKLILKYEYKGKIAYATGHMLRYMYDRPDEFRLDGHGGDWHNTVIGWAYC</sequence>
<organism evidence="1 2">
    <name type="scientific">Acinetobacter phage vB_AbaM_B09_Aci05</name>
    <dbReference type="NCBI Taxonomy" id="2315458"/>
    <lineage>
        <taxon>Viruses</taxon>
        <taxon>Duplodnaviria</taxon>
        <taxon>Heunggongvirae</taxon>
        <taxon>Uroviricota</taxon>
        <taxon>Caudoviricetes</taxon>
        <taxon>Saclayvirus</taxon>
        <taxon>Saclayvirus Aci05</taxon>
    </lineage>
</organism>
<proteinExistence type="predicted"/>
<evidence type="ECO:0000313" key="2">
    <source>
        <dbReference type="Proteomes" id="UP000269940"/>
    </source>
</evidence>
<accession>A0A386KBC8</accession>
<dbReference type="Proteomes" id="UP000269940">
    <property type="component" value="Segment"/>
</dbReference>
<keyword evidence="2" id="KW-1185">Reference proteome</keyword>
<evidence type="ECO:0000313" key="1">
    <source>
        <dbReference type="EMBL" id="AYD82377.1"/>
    </source>
</evidence>
<protein>
    <submittedName>
        <fullName evidence="1">Uncharacterized protein</fullName>
    </submittedName>
</protein>
<gene>
    <name evidence="1" type="ORF">Aci05_135</name>
</gene>
<reference evidence="1 2" key="1">
    <citation type="submission" date="2018-08" db="EMBL/GenBank/DDBJ databases">
        <title>Complete genome sequence of five Acinetobacter baumannii phages from Abidjan, Cote d'Ivoire.</title>
        <authorList>
            <person name="Essoh C."/>
            <person name="Vernadet J.-P."/>
            <person name="Vergnaud G."/>
            <person name="Resch G."/>
            <person name="Pourcel C."/>
        </authorList>
    </citation>
    <scope>NUCLEOTIDE SEQUENCE [LARGE SCALE GENOMIC DNA]</scope>
</reference>
<dbReference type="EMBL" id="MH746814">
    <property type="protein sequence ID" value="AYD82377.1"/>
    <property type="molecule type" value="Genomic_DNA"/>
</dbReference>
<name>A0A386KBC8_9CAUD</name>